<organism evidence="7 8">
    <name type="scientific">Ideonella livida</name>
    <dbReference type="NCBI Taxonomy" id="2707176"/>
    <lineage>
        <taxon>Bacteria</taxon>
        <taxon>Pseudomonadati</taxon>
        <taxon>Pseudomonadota</taxon>
        <taxon>Betaproteobacteria</taxon>
        <taxon>Burkholderiales</taxon>
        <taxon>Sphaerotilaceae</taxon>
        <taxon>Ideonella</taxon>
    </lineage>
</organism>
<feature type="compositionally biased region" description="Low complexity" evidence="4">
    <location>
        <begin position="1"/>
        <end position="12"/>
    </location>
</feature>
<dbReference type="RefSeq" id="WP_163456813.1">
    <property type="nucleotide sequence ID" value="NZ_JAAGOH010000006.1"/>
</dbReference>
<dbReference type="GO" id="GO:0052621">
    <property type="term" value="F:diguanylate cyclase activity"/>
    <property type="evidence" value="ECO:0007669"/>
    <property type="project" value="UniProtKB-EC"/>
</dbReference>
<keyword evidence="5" id="KW-1133">Transmembrane helix</keyword>
<keyword evidence="5" id="KW-0812">Transmembrane</keyword>
<keyword evidence="8" id="KW-1185">Reference proteome</keyword>
<evidence type="ECO:0000256" key="5">
    <source>
        <dbReference type="SAM" id="Phobius"/>
    </source>
</evidence>
<dbReference type="NCBIfam" id="TIGR00254">
    <property type="entry name" value="GGDEF"/>
    <property type="match status" value="1"/>
</dbReference>
<evidence type="ECO:0000256" key="1">
    <source>
        <dbReference type="ARBA" id="ARBA00012528"/>
    </source>
</evidence>
<evidence type="ECO:0000259" key="6">
    <source>
        <dbReference type="PROSITE" id="PS50887"/>
    </source>
</evidence>
<dbReference type="EMBL" id="JAAGOH010000006">
    <property type="protein sequence ID" value="NDY90956.1"/>
    <property type="molecule type" value="Genomic_DNA"/>
</dbReference>
<feature type="transmembrane region" description="Helical" evidence="5">
    <location>
        <begin position="73"/>
        <end position="90"/>
    </location>
</feature>
<feature type="transmembrane region" description="Helical" evidence="5">
    <location>
        <begin position="45"/>
        <end position="67"/>
    </location>
</feature>
<dbReference type="InterPro" id="IPR029787">
    <property type="entry name" value="Nucleotide_cyclase"/>
</dbReference>
<dbReference type="InterPro" id="IPR000160">
    <property type="entry name" value="GGDEF_dom"/>
</dbReference>
<protein>
    <recommendedName>
        <fullName evidence="1">diguanylate cyclase</fullName>
        <ecNumber evidence="1">2.7.7.65</ecNumber>
    </recommendedName>
</protein>
<evidence type="ECO:0000256" key="3">
    <source>
        <dbReference type="SAM" id="Coils"/>
    </source>
</evidence>
<dbReference type="PANTHER" id="PTHR45138">
    <property type="entry name" value="REGULATORY COMPONENTS OF SENSORY TRANSDUCTION SYSTEM"/>
    <property type="match status" value="1"/>
</dbReference>
<reference evidence="7 8" key="1">
    <citation type="submission" date="2020-02" db="EMBL/GenBank/DDBJ databases">
        <title>Ideonella bacterium strain TBM-1.</title>
        <authorList>
            <person name="Chen W.-M."/>
        </authorList>
    </citation>
    <scope>NUCLEOTIDE SEQUENCE [LARGE SCALE GENOMIC DNA]</scope>
    <source>
        <strain evidence="7 8">TBM-1</strain>
    </source>
</reference>
<evidence type="ECO:0000256" key="4">
    <source>
        <dbReference type="SAM" id="MobiDB-lite"/>
    </source>
</evidence>
<dbReference type="InterPro" id="IPR050469">
    <property type="entry name" value="Diguanylate_Cyclase"/>
</dbReference>
<feature type="region of interest" description="Disordered" evidence="4">
    <location>
        <begin position="1"/>
        <end position="20"/>
    </location>
</feature>
<feature type="transmembrane region" description="Helical" evidence="5">
    <location>
        <begin position="102"/>
        <end position="122"/>
    </location>
</feature>
<evidence type="ECO:0000256" key="2">
    <source>
        <dbReference type="ARBA" id="ARBA00034247"/>
    </source>
</evidence>
<dbReference type="Gene3D" id="3.30.70.270">
    <property type="match status" value="1"/>
</dbReference>
<dbReference type="SMART" id="SM00267">
    <property type="entry name" value="GGDEF"/>
    <property type="match status" value="1"/>
</dbReference>
<feature type="transmembrane region" description="Helical" evidence="5">
    <location>
        <begin position="182"/>
        <end position="203"/>
    </location>
</feature>
<name>A0A7C9PFZ4_9BURK</name>
<sequence>MSAAAAPSSPAACSPPPPDAGWRERLSARLLGPPGRQRVRVAQTLLSFGVIAAYVPIQGAAVLLGLMPVADMLLFNAYNLSWAFAFYLLIRSGWNLRLSRDPALTVPQCVFALVGSAWAYGICGPTRGAMLVAMMLVLVFSFFGLRVGQARWLALLGFGLLAGVMAYKVSTDPLAYEPRVEMIHLTLAGLFLFAVAVLAGRLTRMRQRLTEQRTALQEALTRIQELATRDPLTGLLNRRAMGELLAQEAARAQRLGTPFSVVLFDLDHFKQVNDRLGHAAGDEVLRSFAQVAMGRVRKTDALARWGGEEFLLLLPDTVPACALTVVARVREGLVALPSHIGLPGGVRFSAGVAACVAPEDVQPALERADEALYQAKAAGRDRCLVAA</sequence>
<feature type="coiled-coil region" evidence="3">
    <location>
        <begin position="199"/>
        <end position="229"/>
    </location>
</feature>
<keyword evidence="5" id="KW-0472">Membrane</keyword>
<dbReference type="EC" id="2.7.7.65" evidence="1"/>
<feature type="transmembrane region" description="Helical" evidence="5">
    <location>
        <begin position="152"/>
        <end position="170"/>
    </location>
</feature>
<dbReference type="SUPFAM" id="SSF55073">
    <property type="entry name" value="Nucleotide cyclase"/>
    <property type="match status" value="1"/>
</dbReference>
<comment type="catalytic activity">
    <reaction evidence="2">
        <text>2 GTP = 3',3'-c-di-GMP + 2 diphosphate</text>
        <dbReference type="Rhea" id="RHEA:24898"/>
        <dbReference type="ChEBI" id="CHEBI:33019"/>
        <dbReference type="ChEBI" id="CHEBI:37565"/>
        <dbReference type="ChEBI" id="CHEBI:58805"/>
        <dbReference type="EC" id="2.7.7.65"/>
    </reaction>
</comment>
<proteinExistence type="predicted"/>
<gene>
    <name evidence="7" type="ORF">G3A44_07080</name>
</gene>
<dbReference type="PROSITE" id="PS50887">
    <property type="entry name" value="GGDEF"/>
    <property type="match status" value="1"/>
</dbReference>
<feature type="transmembrane region" description="Helical" evidence="5">
    <location>
        <begin position="128"/>
        <end position="145"/>
    </location>
</feature>
<dbReference type="FunFam" id="3.30.70.270:FF:000001">
    <property type="entry name" value="Diguanylate cyclase domain protein"/>
    <property type="match status" value="1"/>
</dbReference>
<evidence type="ECO:0000313" key="8">
    <source>
        <dbReference type="Proteomes" id="UP000484255"/>
    </source>
</evidence>
<comment type="caution">
    <text evidence="7">The sequence shown here is derived from an EMBL/GenBank/DDBJ whole genome shotgun (WGS) entry which is preliminary data.</text>
</comment>
<dbReference type="Proteomes" id="UP000484255">
    <property type="component" value="Unassembled WGS sequence"/>
</dbReference>
<dbReference type="PANTHER" id="PTHR45138:SF9">
    <property type="entry name" value="DIGUANYLATE CYCLASE DGCM-RELATED"/>
    <property type="match status" value="1"/>
</dbReference>
<dbReference type="Pfam" id="PF00990">
    <property type="entry name" value="GGDEF"/>
    <property type="match status" value="1"/>
</dbReference>
<keyword evidence="3" id="KW-0175">Coiled coil</keyword>
<feature type="domain" description="GGDEF" evidence="6">
    <location>
        <begin position="257"/>
        <end position="387"/>
    </location>
</feature>
<evidence type="ECO:0000313" key="7">
    <source>
        <dbReference type="EMBL" id="NDY90956.1"/>
    </source>
</evidence>
<dbReference type="CDD" id="cd01949">
    <property type="entry name" value="GGDEF"/>
    <property type="match status" value="1"/>
</dbReference>
<accession>A0A7C9PFZ4</accession>
<dbReference type="AlphaFoldDB" id="A0A7C9PFZ4"/>
<dbReference type="InterPro" id="IPR043128">
    <property type="entry name" value="Rev_trsase/Diguanyl_cyclase"/>
</dbReference>